<dbReference type="EC" id="2.7.2.1" evidence="6"/>
<dbReference type="OrthoDB" id="9802453at2"/>
<feature type="site" description="Transition state stabilizer" evidence="6">
    <location>
        <position position="170"/>
    </location>
</feature>
<evidence type="ECO:0000256" key="1">
    <source>
        <dbReference type="ARBA" id="ARBA00008748"/>
    </source>
</evidence>
<dbReference type="GO" id="GO:0005737">
    <property type="term" value="C:cytoplasm"/>
    <property type="evidence" value="ECO:0007669"/>
    <property type="project" value="UniProtKB-SubCell"/>
</dbReference>
<evidence type="ECO:0000256" key="3">
    <source>
        <dbReference type="ARBA" id="ARBA00022741"/>
    </source>
</evidence>
<dbReference type="InterPro" id="IPR043129">
    <property type="entry name" value="ATPase_NBD"/>
</dbReference>
<dbReference type="GO" id="GO:0008776">
    <property type="term" value="F:acetate kinase activity"/>
    <property type="evidence" value="ECO:0007669"/>
    <property type="project" value="UniProtKB-UniRule"/>
</dbReference>
<dbReference type="Proteomes" id="UP000320582">
    <property type="component" value="Unassembled WGS sequence"/>
</dbReference>
<sequence>MRNDILILNAGSSSIKLTVFDHALKTRLSGVADAIGGAARLRIGEQMRALPMADHAGALREIFDALASHGVALNGLAAVGHRVVHGGATLTSPQRITPDIRAEIAACIPLAPLHNPHNLAAIDEVARLAPELPQFASFDTAFHASNPAVATHYALPPDLAQRGLRRYGFHGLSYSALVRNWPAVTTTPLPKRVLACHLGNGASLCAIRDGQSVATTMGYSPLAGLTMGTRCGDIDANAVLKLVEEQGLEATRALLNNGSGLLGLSGQSSDMRAVAENGSPRSVFTIEHFCYWVARHAGSMAAAMGGCDAIVFTGGIGENAVAVRAQIIAHLGWLGAEIDSARNTVSSARLHGDKARVGVWIIAADEEREIAHDVARLGTAFRDASMC</sequence>
<evidence type="ECO:0000256" key="5">
    <source>
        <dbReference type="ARBA" id="ARBA00022840"/>
    </source>
</evidence>
<dbReference type="InterPro" id="IPR000890">
    <property type="entry name" value="Aliphatic_acid_kin_short-chain"/>
</dbReference>
<feature type="binding site" evidence="6">
    <location>
        <begin position="315"/>
        <end position="319"/>
    </location>
    <ligand>
        <name>ATP</name>
        <dbReference type="ChEBI" id="CHEBI:30616"/>
    </ligand>
</feature>
<evidence type="ECO:0000313" key="9">
    <source>
        <dbReference type="Proteomes" id="UP000320582"/>
    </source>
</evidence>
<evidence type="ECO:0000313" key="8">
    <source>
        <dbReference type="EMBL" id="TQM89814.1"/>
    </source>
</evidence>
<keyword evidence="3 6" id="KW-0547">Nucleotide-binding</keyword>
<dbReference type="InterPro" id="IPR023865">
    <property type="entry name" value="Aliphatic_acid_kinase_CS"/>
</dbReference>
<comment type="caution">
    <text evidence="8">The sequence shown here is derived from an EMBL/GenBank/DDBJ whole genome shotgun (WGS) entry which is preliminary data.</text>
</comment>
<dbReference type="Pfam" id="PF00871">
    <property type="entry name" value="Acetate_kinase"/>
    <property type="match status" value="1"/>
</dbReference>
<dbReference type="PROSITE" id="PS01076">
    <property type="entry name" value="ACETATE_KINASE_2"/>
    <property type="match status" value="1"/>
</dbReference>
<keyword evidence="9" id="KW-1185">Reference proteome</keyword>
<protein>
    <recommendedName>
        <fullName evidence="6">Acetate kinase</fullName>
        <ecNumber evidence="6">2.7.2.1</ecNumber>
    </recommendedName>
    <alternativeName>
        <fullName evidence="6">Acetokinase</fullName>
    </alternativeName>
</protein>
<feature type="binding site" evidence="6">
    <location>
        <position position="82"/>
    </location>
    <ligand>
        <name>substrate</name>
    </ligand>
</feature>
<dbReference type="GO" id="GO:0006083">
    <property type="term" value="P:acetate metabolic process"/>
    <property type="evidence" value="ECO:0007669"/>
    <property type="project" value="TreeGrafter"/>
</dbReference>
<evidence type="ECO:0000256" key="4">
    <source>
        <dbReference type="ARBA" id="ARBA00022777"/>
    </source>
</evidence>
<dbReference type="NCBIfam" id="TIGR00016">
    <property type="entry name" value="ackA"/>
    <property type="match status" value="1"/>
</dbReference>
<keyword evidence="6" id="KW-0963">Cytoplasm</keyword>
<dbReference type="Gene3D" id="3.30.420.40">
    <property type="match status" value="2"/>
</dbReference>
<organism evidence="8 9">
    <name type="scientific">Roseinatronobacter monicus</name>
    <dbReference type="NCBI Taxonomy" id="393481"/>
    <lineage>
        <taxon>Bacteria</taxon>
        <taxon>Pseudomonadati</taxon>
        <taxon>Pseudomonadota</taxon>
        <taxon>Alphaproteobacteria</taxon>
        <taxon>Rhodobacterales</taxon>
        <taxon>Paracoccaceae</taxon>
        <taxon>Roseinatronobacter</taxon>
    </lineage>
</organism>
<dbReference type="GO" id="GO:0005524">
    <property type="term" value="F:ATP binding"/>
    <property type="evidence" value="ECO:0007669"/>
    <property type="project" value="UniProtKB-KW"/>
</dbReference>
<dbReference type="PANTHER" id="PTHR21060">
    <property type="entry name" value="ACETATE KINASE"/>
    <property type="match status" value="1"/>
</dbReference>
<dbReference type="AlphaFoldDB" id="A0A543K453"/>
<comment type="pathway">
    <text evidence="6">Metabolic intermediate biosynthesis; acetyl-CoA biosynthesis; acetyl-CoA from acetate: step 1/2.</text>
</comment>
<evidence type="ECO:0000256" key="6">
    <source>
        <dbReference type="HAMAP-Rule" id="MF_00020"/>
    </source>
</evidence>
<reference evidence="8 9" key="1">
    <citation type="submission" date="2019-06" db="EMBL/GenBank/DDBJ databases">
        <title>Genomic Encyclopedia of Archaeal and Bacterial Type Strains, Phase II (KMG-II): from individual species to whole genera.</title>
        <authorList>
            <person name="Goeker M."/>
        </authorList>
    </citation>
    <scope>NUCLEOTIDE SEQUENCE [LARGE SCALE GENOMIC DNA]</scope>
    <source>
        <strain evidence="8 9">DSM 18423</strain>
    </source>
</reference>
<feature type="binding site" evidence="6">
    <location>
        <position position="16"/>
    </location>
    <ligand>
        <name>ATP</name>
        <dbReference type="ChEBI" id="CHEBI:30616"/>
    </ligand>
</feature>
<feature type="binding site" evidence="6">
    <location>
        <position position="9"/>
    </location>
    <ligand>
        <name>Mg(2+)</name>
        <dbReference type="ChEBI" id="CHEBI:18420"/>
    </ligand>
</feature>
<keyword evidence="5 6" id="KW-0067">ATP-binding</keyword>
<comment type="similarity">
    <text evidence="1 6 7">Belongs to the acetokinase family.</text>
</comment>
<proteinExistence type="inferred from homology"/>
<comment type="subunit">
    <text evidence="6">Homodimer.</text>
</comment>
<dbReference type="GO" id="GO:0006085">
    <property type="term" value="P:acetyl-CoA biosynthetic process"/>
    <property type="evidence" value="ECO:0007669"/>
    <property type="project" value="UniProtKB-UniRule"/>
</dbReference>
<feature type="binding site" evidence="6">
    <location>
        <begin position="270"/>
        <end position="272"/>
    </location>
    <ligand>
        <name>ATP</name>
        <dbReference type="ChEBI" id="CHEBI:30616"/>
    </ligand>
</feature>
<dbReference type="EMBL" id="VFPT01000004">
    <property type="protein sequence ID" value="TQM89814.1"/>
    <property type="molecule type" value="Genomic_DNA"/>
</dbReference>
<dbReference type="PANTHER" id="PTHR21060:SF15">
    <property type="entry name" value="ACETATE KINASE-RELATED"/>
    <property type="match status" value="1"/>
</dbReference>
<evidence type="ECO:0000256" key="2">
    <source>
        <dbReference type="ARBA" id="ARBA00022679"/>
    </source>
</evidence>
<dbReference type="RefSeq" id="WP_142085358.1">
    <property type="nucleotide sequence ID" value="NZ_VFPT01000004.1"/>
</dbReference>
<dbReference type="PIRSF" id="PIRSF000722">
    <property type="entry name" value="Acetate_prop_kin"/>
    <property type="match status" value="1"/>
</dbReference>
<feature type="binding site" evidence="6">
    <location>
        <position position="366"/>
    </location>
    <ligand>
        <name>Mg(2+)</name>
        <dbReference type="ChEBI" id="CHEBI:18420"/>
    </ligand>
</feature>
<keyword evidence="6" id="KW-0479">Metal-binding</keyword>
<evidence type="ECO:0000256" key="7">
    <source>
        <dbReference type="RuleBase" id="RU003835"/>
    </source>
</evidence>
<comment type="cofactor">
    <cofactor evidence="6">
        <name>Mg(2+)</name>
        <dbReference type="ChEBI" id="CHEBI:18420"/>
    </cofactor>
    <cofactor evidence="6">
        <name>Mn(2+)</name>
        <dbReference type="ChEBI" id="CHEBI:29035"/>
    </cofactor>
    <text evidence="6">Mg(2+). Can also accept Mn(2+).</text>
</comment>
<dbReference type="GO" id="GO:0000287">
    <property type="term" value="F:magnesium ion binding"/>
    <property type="evidence" value="ECO:0007669"/>
    <property type="project" value="UniProtKB-UniRule"/>
</dbReference>
<accession>A0A543K453</accession>
<dbReference type="PROSITE" id="PS01075">
    <property type="entry name" value="ACETATE_KINASE_1"/>
    <property type="match status" value="1"/>
</dbReference>
<dbReference type="UniPathway" id="UPA00340">
    <property type="reaction ID" value="UER00458"/>
</dbReference>
<keyword evidence="6" id="KW-0460">Magnesium</keyword>
<feature type="active site" description="Proton donor/acceptor" evidence="6">
    <location>
        <position position="139"/>
    </location>
</feature>
<feature type="site" description="Transition state stabilizer" evidence="6">
    <location>
        <position position="230"/>
    </location>
</feature>
<comment type="function">
    <text evidence="6">Catalyzes the formation of acetyl phosphate from acetate and ATP. Can also catalyze the reverse reaction.</text>
</comment>
<keyword evidence="4 6" id="KW-0418">Kinase</keyword>
<dbReference type="PRINTS" id="PR00471">
    <property type="entry name" value="ACETATEKNASE"/>
</dbReference>
<gene>
    <name evidence="6" type="primary">ackA</name>
    <name evidence="8" type="ORF">BD293_4121</name>
</gene>
<dbReference type="InterPro" id="IPR004372">
    <property type="entry name" value="Ac/propionate_kinase"/>
</dbReference>
<keyword evidence="2 6" id="KW-0808">Transferase</keyword>
<comment type="subcellular location">
    <subcellularLocation>
        <location evidence="6">Cytoplasm</location>
    </subcellularLocation>
</comment>
<dbReference type="HAMAP" id="MF_00020">
    <property type="entry name" value="Acetate_kinase"/>
    <property type="match status" value="1"/>
</dbReference>
<comment type="catalytic activity">
    <reaction evidence="6">
        <text>acetate + ATP = acetyl phosphate + ADP</text>
        <dbReference type="Rhea" id="RHEA:11352"/>
        <dbReference type="ChEBI" id="CHEBI:22191"/>
        <dbReference type="ChEBI" id="CHEBI:30089"/>
        <dbReference type="ChEBI" id="CHEBI:30616"/>
        <dbReference type="ChEBI" id="CHEBI:456216"/>
        <dbReference type="EC" id="2.7.2.1"/>
    </reaction>
</comment>
<feature type="binding site" evidence="6">
    <location>
        <begin position="197"/>
        <end position="201"/>
    </location>
    <ligand>
        <name>ATP</name>
        <dbReference type="ChEBI" id="CHEBI:30616"/>
    </ligand>
</feature>
<name>A0A543K453_9RHOB</name>
<dbReference type="SUPFAM" id="SSF53067">
    <property type="entry name" value="Actin-like ATPase domain"/>
    <property type="match status" value="2"/>
</dbReference>